<proteinExistence type="predicted"/>
<keyword evidence="3 6" id="KW-0269">Exonuclease</keyword>
<dbReference type="Proteomes" id="UP000484988">
    <property type="component" value="Unassembled WGS sequence"/>
</dbReference>
<evidence type="ECO:0000256" key="1">
    <source>
        <dbReference type="ARBA" id="ARBA00022722"/>
    </source>
</evidence>
<evidence type="ECO:0000313" key="7">
    <source>
        <dbReference type="Proteomes" id="UP000484988"/>
    </source>
</evidence>
<dbReference type="InterPro" id="IPR036397">
    <property type="entry name" value="RNaseH_sf"/>
</dbReference>
<dbReference type="InterPro" id="IPR013520">
    <property type="entry name" value="Ribonucl_H"/>
</dbReference>
<reference evidence="6 7" key="1">
    <citation type="submission" date="2020-02" db="EMBL/GenBank/DDBJ databases">
        <title>Whole Genome Shotgun Sequence of Streptomyces sp. strain CWH03.</title>
        <authorList>
            <person name="Dohra H."/>
            <person name="Kodani S."/>
            <person name="Yamamura H."/>
        </authorList>
    </citation>
    <scope>NUCLEOTIDE SEQUENCE [LARGE SCALE GENOMIC DNA]</scope>
    <source>
        <strain evidence="6 7">CWH03</strain>
    </source>
</reference>
<dbReference type="InterPro" id="IPR012337">
    <property type="entry name" value="RNaseH-like_sf"/>
</dbReference>
<dbReference type="AlphaFoldDB" id="A0A6A0AXC6"/>
<comment type="caution">
    <text evidence="6">The sequence shown here is derived from an EMBL/GenBank/DDBJ whole genome shotgun (WGS) entry which is preliminary data.</text>
</comment>
<feature type="compositionally biased region" description="Gly residues" evidence="4">
    <location>
        <begin position="1"/>
        <end position="17"/>
    </location>
</feature>
<feature type="region of interest" description="Disordered" evidence="4">
    <location>
        <begin position="1"/>
        <end position="46"/>
    </location>
</feature>
<keyword evidence="1" id="KW-0540">Nuclease</keyword>
<dbReference type="PANTHER" id="PTHR30231">
    <property type="entry name" value="DNA POLYMERASE III SUBUNIT EPSILON"/>
    <property type="match status" value="1"/>
</dbReference>
<dbReference type="GO" id="GO:0005829">
    <property type="term" value="C:cytosol"/>
    <property type="evidence" value="ECO:0007669"/>
    <property type="project" value="TreeGrafter"/>
</dbReference>
<feature type="domain" description="Exonuclease" evidence="5">
    <location>
        <begin position="78"/>
        <end position="253"/>
    </location>
</feature>
<dbReference type="EMBL" id="BLLG01000010">
    <property type="protein sequence ID" value="GFH37600.1"/>
    <property type="molecule type" value="Genomic_DNA"/>
</dbReference>
<organism evidence="6 7">
    <name type="scientific">Streptomyces pacificus</name>
    <dbReference type="NCBI Taxonomy" id="2705029"/>
    <lineage>
        <taxon>Bacteria</taxon>
        <taxon>Bacillati</taxon>
        <taxon>Actinomycetota</taxon>
        <taxon>Actinomycetes</taxon>
        <taxon>Kitasatosporales</taxon>
        <taxon>Streptomycetaceae</taxon>
        <taxon>Streptomyces</taxon>
    </lineage>
</organism>
<dbReference type="Gene3D" id="3.30.420.10">
    <property type="entry name" value="Ribonuclease H-like superfamily/Ribonuclease H"/>
    <property type="match status" value="1"/>
</dbReference>
<keyword evidence="2" id="KW-0378">Hydrolase</keyword>
<evidence type="ECO:0000256" key="2">
    <source>
        <dbReference type="ARBA" id="ARBA00022801"/>
    </source>
</evidence>
<dbReference type="NCBIfam" id="NF005927">
    <property type="entry name" value="PRK07942.1"/>
    <property type="match status" value="1"/>
</dbReference>
<dbReference type="GO" id="GO:0008408">
    <property type="term" value="F:3'-5' exonuclease activity"/>
    <property type="evidence" value="ECO:0007669"/>
    <property type="project" value="TreeGrafter"/>
</dbReference>
<gene>
    <name evidence="6" type="ORF">SCWH03_38380</name>
</gene>
<evidence type="ECO:0000313" key="6">
    <source>
        <dbReference type="EMBL" id="GFH37600.1"/>
    </source>
</evidence>
<protein>
    <submittedName>
        <fullName evidence="6">3'-5' exonuclease</fullName>
    </submittedName>
</protein>
<dbReference type="CDD" id="cd06127">
    <property type="entry name" value="DEDDh"/>
    <property type="match status" value="1"/>
</dbReference>
<dbReference type="Pfam" id="PF00929">
    <property type="entry name" value="RNase_T"/>
    <property type="match status" value="1"/>
</dbReference>
<dbReference type="PANTHER" id="PTHR30231:SF4">
    <property type="entry name" value="PROTEIN NEN2"/>
    <property type="match status" value="1"/>
</dbReference>
<name>A0A6A0AXC6_9ACTN</name>
<evidence type="ECO:0000259" key="5">
    <source>
        <dbReference type="SMART" id="SM00479"/>
    </source>
</evidence>
<evidence type="ECO:0000256" key="3">
    <source>
        <dbReference type="ARBA" id="ARBA00022839"/>
    </source>
</evidence>
<dbReference type="SMART" id="SM00479">
    <property type="entry name" value="EXOIII"/>
    <property type="match status" value="1"/>
</dbReference>
<accession>A0A6A0AXC6</accession>
<dbReference type="GO" id="GO:0003676">
    <property type="term" value="F:nucleic acid binding"/>
    <property type="evidence" value="ECO:0007669"/>
    <property type="project" value="InterPro"/>
</dbReference>
<dbReference type="SUPFAM" id="SSF53098">
    <property type="entry name" value="Ribonuclease H-like"/>
    <property type="match status" value="1"/>
</dbReference>
<keyword evidence="7" id="KW-1185">Reference proteome</keyword>
<evidence type="ECO:0000256" key="4">
    <source>
        <dbReference type="SAM" id="MobiDB-lite"/>
    </source>
</evidence>
<sequence>MALGRPGPGQTGAGADGGLNRPWTGRAPDPAGCARRAGQDARGVRGADGPWWKCQCRMREFFVSRTDKGGWMTWHHEPLVGFDLETTGTDPLSARIVTAAVVTVDGDGTVQRRTWLADPGVRIPAQATAIHGISSERAAAEGRPAGEVAAEAAVELAAHWARGIPVVAYNAAFDLTLLAAELRRHGLPPLRDPAPVADPYTIDRAVDRYRRGKRTLEAVCAEYGVVLDDAHEASADALAAVLVARAIADRHPSVAALSPSDLHARQIRWYAEWAADFQSFLRRKGEKDAVVDGGWPLRAPASVPG</sequence>